<name>A0ABY7WTT0_9LACO</name>
<evidence type="ECO:0000256" key="1">
    <source>
        <dbReference type="SAM" id="SignalP"/>
    </source>
</evidence>
<dbReference type="Proteomes" id="UP001220377">
    <property type="component" value="Chromosome"/>
</dbReference>
<sequence length="264" mass="28970">MKKVVVATAVAMGTMMLAACGSQSTAKPAKSLTITSGLKDGKIKDDMADVRGKASGYKYVGYGVNGSIMDVSKVKNGKWHIEANDDGSVDTAYIFGSNKKPDEYDDFHAGDYKKVKKLAFSDHAQDDAKAYSSSSSAEDASSSSKAAQKKAAENYYSPNYSYDQLVRTPDKFDKVKMQFSGQVFQVASEKTSRVNLLVALNGDTDQLVYIQYKPSLTHGVRILEDDNVTFYGKYWNTYTYETTNGDDSTVPAFMVDKIVDHTTK</sequence>
<reference evidence="2 3" key="1">
    <citation type="submission" date="2023-02" db="EMBL/GenBank/DDBJ databases">
        <title>Genome sequence of Lacticaseibacillus sp. KACC 23028.</title>
        <authorList>
            <person name="Kim S."/>
            <person name="Heo J."/>
            <person name="Kwon S.-W."/>
        </authorList>
    </citation>
    <scope>NUCLEOTIDE SEQUENCE [LARGE SCALE GENOMIC DNA]</scope>
    <source>
        <strain evidence="2 3">KACC 23028</strain>
    </source>
</reference>
<accession>A0ABY7WTT0</accession>
<evidence type="ECO:0000313" key="2">
    <source>
        <dbReference type="EMBL" id="WDF83562.1"/>
    </source>
</evidence>
<gene>
    <name evidence="2" type="ORF">PQ472_04830</name>
</gene>
<organism evidence="2 3">
    <name type="scientific">Lacticaseibacillus pabuli</name>
    <dbReference type="NCBI Taxonomy" id="3025672"/>
    <lineage>
        <taxon>Bacteria</taxon>
        <taxon>Bacillati</taxon>
        <taxon>Bacillota</taxon>
        <taxon>Bacilli</taxon>
        <taxon>Lactobacillales</taxon>
        <taxon>Lactobacillaceae</taxon>
        <taxon>Lacticaseibacillus</taxon>
    </lineage>
</organism>
<keyword evidence="1" id="KW-0732">Signal</keyword>
<feature type="signal peptide" evidence="1">
    <location>
        <begin position="1"/>
        <end position="18"/>
    </location>
</feature>
<evidence type="ECO:0008006" key="4">
    <source>
        <dbReference type="Google" id="ProtNLM"/>
    </source>
</evidence>
<evidence type="ECO:0000313" key="3">
    <source>
        <dbReference type="Proteomes" id="UP001220377"/>
    </source>
</evidence>
<protein>
    <recommendedName>
        <fullName evidence="4">Lipoprotein</fullName>
    </recommendedName>
</protein>
<feature type="chain" id="PRO_5045111679" description="Lipoprotein" evidence="1">
    <location>
        <begin position="19"/>
        <end position="264"/>
    </location>
</feature>
<dbReference type="RefSeq" id="WP_274261789.1">
    <property type="nucleotide sequence ID" value="NZ_CP117884.1"/>
</dbReference>
<dbReference type="PROSITE" id="PS51257">
    <property type="entry name" value="PROKAR_LIPOPROTEIN"/>
    <property type="match status" value="1"/>
</dbReference>
<dbReference type="EMBL" id="CP117884">
    <property type="protein sequence ID" value="WDF83562.1"/>
    <property type="molecule type" value="Genomic_DNA"/>
</dbReference>
<proteinExistence type="predicted"/>
<keyword evidence="3" id="KW-1185">Reference proteome</keyword>